<sequence length="230" mass="23228">MLEQGQGSVAGRVKRGDLDQDTQGRALYLPGGSPGAGVTEGKGREAGRSFCAGEGNERNGNRTAGCEARDVPGALRGARGSPSPGGGPRAGVGGGEGGGPQARAGAGGSAAPRPRPAPPRRHFAGGCGGDRRRRRQLVLRRRGAAAGQEPRELQPGESRAATSPARPAGRTCRPSREVPAAPTRPAWHGPRALSPTGPAARPARPHPDPSPGTPRLPATLAQGHEMPGGP</sequence>
<accession>A0ABQ9VKK4</accession>
<proteinExistence type="predicted"/>
<name>A0ABQ9VKK4_SAGOE</name>
<dbReference type="Proteomes" id="UP001266305">
    <property type="component" value="Unassembled WGS sequence"/>
</dbReference>
<feature type="compositionally biased region" description="Basic residues" evidence="1">
    <location>
        <begin position="131"/>
        <end position="143"/>
    </location>
</feature>
<protein>
    <submittedName>
        <fullName evidence="2">Uncharacterized protein</fullName>
    </submittedName>
</protein>
<evidence type="ECO:0000313" key="2">
    <source>
        <dbReference type="EMBL" id="KAK2109635.1"/>
    </source>
</evidence>
<keyword evidence="3" id="KW-1185">Reference proteome</keyword>
<evidence type="ECO:0000256" key="1">
    <source>
        <dbReference type="SAM" id="MobiDB-lite"/>
    </source>
</evidence>
<evidence type="ECO:0000313" key="3">
    <source>
        <dbReference type="Proteomes" id="UP001266305"/>
    </source>
</evidence>
<reference evidence="2 3" key="1">
    <citation type="submission" date="2023-05" db="EMBL/GenBank/DDBJ databases">
        <title>B98-5 Cell Line De Novo Hybrid Assembly: An Optical Mapping Approach.</title>
        <authorList>
            <person name="Kananen K."/>
            <person name="Auerbach J.A."/>
            <person name="Kautto E."/>
            <person name="Blachly J.S."/>
        </authorList>
    </citation>
    <scope>NUCLEOTIDE SEQUENCE [LARGE SCALE GENOMIC DNA]</scope>
    <source>
        <strain evidence="2">B95-8</strain>
        <tissue evidence="2">Cell line</tissue>
    </source>
</reference>
<gene>
    <name evidence="2" type="ORF">P7K49_009381</name>
</gene>
<organism evidence="2 3">
    <name type="scientific">Saguinus oedipus</name>
    <name type="common">Cotton-top tamarin</name>
    <name type="synonym">Oedipomidas oedipus</name>
    <dbReference type="NCBI Taxonomy" id="9490"/>
    <lineage>
        <taxon>Eukaryota</taxon>
        <taxon>Metazoa</taxon>
        <taxon>Chordata</taxon>
        <taxon>Craniata</taxon>
        <taxon>Vertebrata</taxon>
        <taxon>Euteleostomi</taxon>
        <taxon>Mammalia</taxon>
        <taxon>Eutheria</taxon>
        <taxon>Euarchontoglires</taxon>
        <taxon>Primates</taxon>
        <taxon>Haplorrhini</taxon>
        <taxon>Platyrrhini</taxon>
        <taxon>Cebidae</taxon>
        <taxon>Callitrichinae</taxon>
        <taxon>Saguinus</taxon>
    </lineage>
</organism>
<comment type="caution">
    <text evidence="2">The sequence shown here is derived from an EMBL/GenBank/DDBJ whole genome shotgun (WGS) entry which is preliminary data.</text>
</comment>
<feature type="compositionally biased region" description="Gly residues" evidence="1">
    <location>
        <begin position="83"/>
        <end position="108"/>
    </location>
</feature>
<dbReference type="EMBL" id="JASSZA010000005">
    <property type="protein sequence ID" value="KAK2109635.1"/>
    <property type="molecule type" value="Genomic_DNA"/>
</dbReference>
<feature type="region of interest" description="Disordered" evidence="1">
    <location>
        <begin position="1"/>
        <end position="230"/>
    </location>
</feature>